<reference evidence="3" key="1">
    <citation type="submission" date="2019-06" db="EMBL/GenBank/DDBJ databases">
        <authorList>
            <person name="Zheng W."/>
        </authorList>
    </citation>
    <scope>NUCLEOTIDE SEQUENCE</scope>
    <source>
        <strain evidence="3">QDHG01</strain>
    </source>
</reference>
<feature type="compositionally biased region" description="Basic residues" evidence="1">
    <location>
        <begin position="492"/>
        <end position="503"/>
    </location>
</feature>
<feature type="region of interest" description="Disordered" evidence="1">
    <location>
        <begin position="271"/>
        <end position="356"/>
    </location>
</feature>
<feature type="compositionally biased region" description="Basic and acidic residues" evidence="1">
    <location>
        <begin position="382"/>
        <end position="397"/>
    </location>
</feature>
<feature type="compositionally biased region" description="Polar residues" evidence="1">
    <location>
        <begin position="308"/>
        <end position="321"/>
    </location>
</feature>
<feature type="compositionally biased region" description="Basic and acidic residues" evidence="1">
    <location>
        <begin position="511"/>
        <end position="520"/>
    </location>
</feature>
<comment type="caution">
    <text evidence="3">The sequence shown here is derived from an EMBL/GenBank/DDBJ whole genome shotgun (WGS) entry which is preliminary data.</text>
</comment>
<sequence length="639" mass="72312">MGGGYCCLPSQKCPKNWSYCTADFSTSQNMQLQLCPFNATICGASQSTLTVLESQQYIMLSSWQLTQGAKLITNGSYCQYKFVGPSTMKAGDQIQLTIDTLQQATLSVVFGRLDNSTSLTQDQNITQGGLKINAVYPDNIYMILFSTGNSTQLLLYYQLIVAPTTSNTSLVEQNILQQQKENSNKVSLGTSLIVVIAIFSSLGGILLLVLAYCCILKCRIWLRQRAKNNKINAVKPEKKKKIETNPTGEDNTLIDPKTKLVKTVEGNKEYMSDSRGIAADDEEPNDAPQKRIKIPPPKKAPPIKKQFTDASKTQETQQSTAAEKDDPWKRENSQAPRRVKDNPLKRMFGPATSDEQFRAYQQQIDKDVFANTQTKVTEEEEDRGRENRFRSTAKSDHNPFLNRPGTASNVVKIDREGGMIMADNRRLNDYDQRQSRIPALNFDTITAKRTDYPRQQQLIDEEIPKKKPLQFHATAHEFYKPTSTLGGNSVKSAKKKKKKKKRRVQDSGRATIEDDSRQDEMLQANYKKQRSKSKSKQRKPSSSESSDQSSSEESSESDRKHRKKPPMGPNQKQMYKTQGAGGFGAKGKDMFEQEREMMAEAKRKKERQMAREQEQQRAKSKSKSKGRKKAINEEDDDEY</sequence>
<feature type="region of interest" description="Disordered" evidence="1">
    <location>
        <begin position="237"/>
        <end position="259"/>
    </location>
</feature>
<organism evidence="3 4">
    <name type="scientific">Halteria grandinella</name>
    <dbReference type="NCBI Taxonomy" id="5974"/>
    <lineage>
        <taxon>Eukaryota</taxon>
        <taxon>Sar</taxon>
        <taxon>Alveolata</taxon>
        <taxon>Ciliophora</taxon>
        <taxon>Intramacronucleata</taxon>
        <taxon>Spirotrichea</taxon>
        <taxon>Stichotrichia</taxon>
        <taxon>Sporadotrichida</taxon>
        <taxon>Halteriidae</taxon>
        <taxon>Halteria</taxon>
    </lineage>
</organism>
<feature type="compositionally biased region" description="Basic and acidic residues" evidence="1">
    <location>
        <begin position="586"/>
        <end position="617"/>
    </location>
</feature>
<gene>
    <name evidence="3" type="ORF">FGO68_gene14317</name>
</gene>
<feature type="compositionally biased region" description="Basic residues" evidence="1">
    <location>
        <begin position="618"/>
        <end position="629"/>
    </location>
</feature>
<feature type="compositionally biased region" description="Low complexity" evidence="1">
    <location>
        <begin position="540"/>
        <end position="552"/>
    </location>
</feature>
<accession>A0A8J8NXB1</accession>
<feature type="region of interest" description="Disordered" evidence="1">
    <location>
        <begin position="371"/>
        <end position="410"/>
    </location>
</feature>
<keyword evidence="2" id="KW-0812">Transmembrane</keyword>
<dbReference type="AlphaFoldDB" id="A0A8J8NXB1"/>
<feature type="compositionally biased region" description="Basic and acidic residues" evidence="1">
    <location>
        <begin position="322"/>
        <end position="344"/>
    </location>
</feature>
<dbReference type="EMBL" id="RRYP01005545">
    <property type="protein sequence ID" value="TNV81940.1"/>
    <property type="molecule type" value="Genomic_DNA"/>
</dbReference>
<feature type="transmembrane region" description="Helical" evidence="2">
    <location>
        <begin position="192"/>
        <end position="215"/>
    </location>
</feature>
<keyword evidence="2" id="KW-0472">Membrane</keyword>
<protein>
    <submittedName>
        <fullName evidence="3">Uncharacterized protein</fullName>
    </submittedName>
</protein>
<feature type="compositionally biased region" description="Basic residues" evidence="1">
    <location>
        <begin position="527"/>
        <end position="539"/>
    </location>
</feature>
<keyword evidence="2" id="KW-1133">Transmembrane helix</keyword>
<feature type="region of interest" description="Disordered" evidence="1">
    <location>
        <begin position="472"/>
        <end position="639"/>
    </location>
</feature>
<dbReference type="Proteomes" id="UP000785679">
    <property type="component" value="Unassembled WGS sequence"/>
</dbReference>
<proteinExistence type="predicted"/>
<evidence type="ECO:0000256" key="1">
    <source>
        <dbReference type="SAM" id="MobiDB-lite"/>
    </source>
</evidence>
<name>A0A8J8NXB1_HALGN</name>
<evidence type="ECO:0000256" key="2">
    <source>
        <dbReference type="SAM" id="Phobius"/>
    </source>
</evidence>
<evidence type="ECO:0000313" key="4">
    <source>
        <dbReference type="Proteomes" id="UP000785679"/>
    </source>
</evidence>
<feature type="compositionally biased region" description="Polar residues" evidence="1">
    <location>
        <begin position="481"/>
        <end position="491"/>
    </location>
</feature>
<keyword evidence="4" id="KW-1185">Reference proteome</keyword>
<evidence type="ECO:0000313" key="3">
    <source>
        <dbReference type="EMBL" id="TNV81940.1"/>
    </source>
</evidence>